<dbReference type="Gene3D" id="3.20.20.140">
    <property type="entry name" value="Metal-dependent hydrolases"/>
    <property type="match status" value="1"/>
</dbReference>
<name>A0ABS8IZR0_9BURK</name>
<dbReference type="Pfam" id="PF01979">
    <property type="entry name" value="Amidohydro_1"/>
    <property type="match status" value="1"/>
</dbReference>
<evidence type="ECO:0000259" key="2">
    <source>
        <dbReference type="Pfam" id="PF01979"/>
    </source>
</evidence>
<accession>A0ABS8IZR0</accession>
<keyword evidence="4" id="KW-1185">Reference proteome</keyword>
<keyword evidence="1" id="KW-0732">Signal</keyword>
<feature type="domain" description="Amidohydrolase-related" evidence="2">
    <location>
        <begin position="378"/>
        <end position="479"/>
    </location>
</feature>
<dbReference type="Proteomes" id="UP001198701">
    <property type="component" value="Unassembled WGS sequence"/>
</dbReference>
<evidence type="ECO:0000313" key="3">
    <source>
        <dbReference type="EMBL" id="MCC6073302.1"/>
    </source>
</evidence>
<reference evidence="3 4" key="1">
    <citation type="submission" date="2021-11" db="EMBL/GenBank/DDBJ databases">
        <authorList>
            <person name="Huq M.A."/>
        </authorList>
    </citation>
    <scope>NUCLEOTIDE SEQUENCE [LARGE SCALE GENOMIC DNA]</scope>
    <source>
        <strain evidence="3 4">MAHUQ-52</strain>
    </source>
</reference>
<dbReference type="InterPro" id="IPR011059">
    <property type="entry name" value="Metal-dep_hydrolase_composite"/>
</dbReference>
<dbReference type="EMBL" id="JAJHPV010000021">
    <property type="protein sequence ID" value="MCC6073302.1"/>
    <property type="molecule type" value="Genomic_DNA"/>
</dbReference>
<evidence type="ECO:0000256" key="1">
    <source>
        <dbReference type="SAM" id="SignalP"/>
    </source>
</evidence>
<dbReference type="SUPFAM" id="SSF51556">
    <property type="entry name" value="Metallo-dependent hydrolases"/>
    <property type="match status" value="1"/>
</dbReference>
<feature type="chain" id="PRO_5045247351" evidence="1">
    <location>
        <begin position="21"/>
        <end position="488"/>
    </location>
</feature>
<dbReference type="RefSeq" id="WP_229434407.1">
    <property type="nucleotide sequence ID" value="NZ_JAJHPV010000021.1"/>
</dbReference>
<comment type="caution">
    <text evidence="3">The sequence shown here is derived from an EMBL/GenBank/DDBJ whole genome shotgun (WGS) entry which is preliminary data.</text>
</comment>
<proteinExistence type="predicted"/>
<dbReference type="Gene3D" id="2.30.40.10">
    <property type="entry name" value="Urease, subunit C, domain 1"/>
    <property type="match status" value="1"/>
</dbReference>
<sequence>MKTRLLIAAGALLLSTAAAAETLWITNVNLVSPEQPGRVGPGSVLVRDGIIAAVERGPARAVPPGVRKVDGKGYYLTPGLIDSHVHLFGVPGMSFDHVKRHKGIVEAYYRQMPRSYLYYGYTTVIDLAVSDRAVIDNFNRAPLHPDVVHCGEPLVYANGYPMSWIAPVERFEMFGNFIYDPAQAAAIPKRFTPADHTPEAGVARVAKGGGKCVKTHYERGFGANRKLPVMSDRVFADVKSAAVKNGLVLVTHGNSFEAQSFAVRGNADVLAHGMWHWGPHNASKELPAEIRALLDQIVARRIGYQPTMQVLYGMLAYLNPAYLNDPAVRKVVPAALADWFATPEGKWFKEEVAEGESDADALLGFEAPLRRQKMVLAYLASKDANFTFGSDTPSSPTYGNLPGLNGYLEMRRLHQAGLSLEQVFRAATINNARTFRLDAEVGTIEKGKKANLLLMKMSPLQDLAAYDNIVTVWIGGKEVERASLAAGN</sequence>
<dbReference type="PANTHER" id="PTHR43135:SF3">
    <property type="entry name" value="ALPHA-D-RIBOSE 1-METHYLPHOSPHONATE 5-TRIPHOSPHATE DIPHOSPHATASE"/>
    <property type="match status" value="1"/>
</dbReference>
<organism evidence="3 4">
    <name type="scientific">Massilia agrisoli</name>
    <dbReference type="NCBI Taxonomy" id="2892444"/>
    <lineage>
        <taxon>Bacteria</taxon>
        <taxon>Pseudomonadati</taxon>
        <taxon>Pseudomonadota</taxon>
        <taxon>Betaproteobacteria</taxon>
        <taxon>Burkholderiales</taxon>
        <taxon>Oxalobacteraceae</taxon>
        <taxon>Telluria group</taxon>
        <taxon>Massilia</taxon>
    </lineage>
</organism>
<dbReference type="InterPro" id="IPR051781">
    <property type="entry name" value="Metallo-dep_Hydrolase"/>
</dbReference>
<dbReference type="PANTHER" id="PTHR43135">
    <property type="entry name" value="ALPHA-D-RIBOSE 1-METHYLPHOSPHONATE 5-TRIPHOSPHATE DIPHOSPHATASE"/>
    <property type="match status" value="1"/>
</dbReference>
<dbReference type="InterPro" id="IPR032466">
    <property type="entry name" value="Metal_Hydrolase"/>
</dbReference>
<dbReference type="SUPFAM" id="SSF51338">
    <property type="entry name" value="Composite domain of metallo-dependent hydrolases"/>
    <property type="match status" value="1"/>
</dbReference>
<evidence type="ECO:0000313" key="4">
    <source>
        <dbReference type="Proteomes" id="UP001198701"/>
    </source>
</evidence>
<feature type="signal peptide" evidence="1">
    <location>
        <begin position="1"/>
        <end position="20"/>
    </location>
</feature>
<protein>
    <submittedName>
        <fullName evidence="3">Amidohydrolase family protein</fullName>
    </submittedName>
</protein>
<gene>
    <name evidence="3" type="ORF">LMJ30_20425</name>
</gene>
<dbReference type="InterPro" id="IPR006680">
    <property type="entry name" value="Amidohydro-rel"/>
</dbReference>